<dbReference type="EMBL" id="PUEJ01000005">
    <property type="protein sequence ID" value="PRH86642.1"/>
    <property type="molecule type" value="Genomic_DNA"/>
</dbReference>
<dbReference type="PANTHER" id="PTHR46268:SF6">
    <property type="entry name" value="UNIVERSAL STRESS PROTEIN UP12"/>
    <property type="match status" value="1"/>
</dbReference>
<accession>A0A2S9QBB5</accession>
<dbReference type="PIRSF" id="PIRSF006276">
    <property type="entry name" value="UspA"/>
    <property type="match status" value="1"/>
</dbReference>
<comment type="caution">
    <text evidence="3">The sequence shown here is derived from an EMBL/GenBank/DDBJ whole genome shotgun (WGS) entry which is preliminary data.</text>
</comment>
<dbReference type="CDD" id="cd00293">
    <property type="entry name" value="USP-like"/>
    <property type="match status" value="1"/>
</dbReference>
<name>A0A2S9QBB5_9HYPH</name>
<dbReference type="Proteomes" id="UP000237682">
    <property type="component" value="Unassembled WGS sequence"/>
</dbReference>
<feature type="domain" description="UspA" evidence="2">
    <location>
        <begin position="1"/>
        <end position="140"/>
    </location>
</feature>
<proteinExistence type="inferred from homology"/>
<reference evidence="3 4" key="1">
    <citation type="submission" date="2018-02" db="EMBL/GenBank/DDBJ databases">
        <title>Whole genome sequencing of endophytic bacterium.</title>
        <authorList>
            <person name="Eedara R."/>
            <person name="Podile A.R."/>
        </authorList>
    </citation>
    <scope>NUCLEOTIDE SEQUENCE [LARGE SCALE GENOMIC DNA]</scope>
    <source>
        <strain evidence="3 4">RP1T</strain>
    </source>
</reference>
<dbReference type="PRINTS" id="PR01438">
    <property type="entry name" value="UNVRSLSTRESS"/>
</dbReference>
<dbReference type="InterPro" id="IPR006015">
    <property type="entry name" value="Universal_stress_UspA"/>
</dbReference>
<dbReference type="Gene3D" id="3.40.50.620">
    <property type="entry name" value="HUPs"/>
    <property type="match status" value="1"/>
</dbReference>
<dbReference type="OrthoDB" id="9792500at2"/>
<comment type="similarity">
    <text evidence="1">Belongs to the universal stress protein A family.</text>
</comment>
<sequence length="174" mass="18449">MFKSIVVPVDIADLKLARLAIDSAVKLADTAGATLTLVHVVPIMPLMMLDTVPVSFEGEVAEKAKGSLADLARTVLLPGGQVQSVVRIGGIYHEVLAIAEEQRADLVVVGSHQPSVATYLLGCNASAIVRHAGCSVLVIREEKPHAEDSTDDVPPHFASVDDAMRAAWEADKLH</sequence>
<dbReference type="RefSeq" id="WP_105862873.1">
    <property type="nucleotide sequence ID" value="NZ_PUEJ01000005.1"/>
</dbReference>
<dbReference type="SUPFAM" id="SSF52402">
    <property type="entry name" value="Adenine nucleotide alpha hydrolases-like"/>
    <property type="match status" value="1"/>
</dbReference>
<gene>
    <name evidence="3" type="ORF">C5L14_15075</name>
</gene>
<evidence type="ECO:0000313" key="3">
    <source>
        <dbReference type="EMBL" id="PRH86642.1"/>
    </source>
</evidence>
<organism evidence="3 4">
    <name type="scientific">Labrys okinawensis</name>
    <dbReference type="NCBI Taxonomy" id="346911"/>
    <lineage>
        <taxon>Bacteria</taxon>
        <taxon>Pseudomonadati</taxon>
        <taxon>Pseudomonadota</taxon>
        <taxon>Alphaproteobacteria</taxon>
        <taxon>Hyphomicrobiales</taxon>
        <taxon>Xanthobacteraceae</taxon>
        <taxon>Labrys</taxon>
    </lineage>
</organism>
<evidence type="ECO:0000313" key="4">
    <source>
        <dbReference type="Proteomes" id="UP000237682"/>
    </source>
</evidence>
<dbReference type="InterPro" id="IPR006016">
    <property type="entry name" value="UspA"/>
</dbReference>
<protein>
    <submittedName>
        <fullName evidence="3">Universal stress protein UspA</fullName>
    </submittedName>
</protein>
<dbReference type="PANTHER" id="PTHR46268">
    <property type="entry name" value="STRESS RESPONSE PROTEIN NHAX"/>
    <property type="match status" value="1"/>
</dbReference>
<dbReference type="InterPro" id="IPR014729">
    <property type="entry name" value="Rossmann-like_a/b/a_fold"/>
</dbReference>
<dbReference type="AlphaFoldDB" id="A0A2S9QBB5"/>
<dbReference type="Pfam" id="PF00582">
    <property type="entry name" value="Usp"/>
    <property type="match status" value="1"/>
</dbReference>
<evidence type="ECO:0000259" key="2">
    <source>
        <dbReference type="Pfam" id="PF00582"/>
    </source>
</evidence>
<evidence type="ECO:0000256" key="1">
    <source>
        <dbReference type="ARBA" id="ARBA00008791"/>
    </source>
</evidence>
<keyword evidence="4" id="KW-1185">Reference proteome</keyword>